<dbReference type="SMART" id="SM00909">
    <property type="entry name" value="Germane"/>
    <property type="match status" value="1"/>
</dbReference>
<accession>A0A2K2FAT2</accession>
<evidence type="ECO:0000313" key="5">
    <source>
        <dbReference type="Proteomes" id="UP000236151"/>
    </source>
</evidence>
<gene>
    <name evidence="4" type="ORF">CDQ84_13595</name>
</gene>
<evidence type="ECO:0000313" key="4">
    <source>
        <dbReference type="EMBL" id="PNT97212.1"/>
    </source>
</evidence>
<feature type="compositionally biased region" description="Basic and acidic residues" evidence="1">
    <location>
        <begin position="210"/>
        <end position="224"/>
    </location>
</feature>
<protein>
    <recommendedName>
        <fullName evidence="3">GerMN domain-containing protein</fullName>
    </recommendedName>
</protein>
<evidence type="ECO:0000256" key="1">
    <source>
        <dbReference type="SAM" id="MobiDB-lite"/>
    </source>
</evidence>
<organism evidence="4 5">
    <name type="scientific">Clostridium thermosuccinogenes</name>
    <dbReference type="NCBI Taxonomy" id="84032"/>
    <lineage>
        <taxon>Bacteria</taxon>
        <taxon>Bacillati</taxon>
        <taxon>Bacillota</taxon>
        <taxon>Clostridia</taxon>
        <taxon>Eubacteriales</taxon>
        <taxon>Clostridiaceae</taxon>
        <taxon>Clostridium</taxon>
    </lineage>
</organism>
<dbReference type="AlphaFoldDB" id="A0A2K2FAT2"/>
<feature type="compositionally biased region" description="Acidic residues" evidence="1">
    <location>
        <begin position="225"/>
        <end position="262"/>
    </location>
</feature>
<dbReference type="KEGG" id="cthd:CDO33_15815"/>
<sequence length="290" mass="32424">MRKTICVIITCVMVMSLFSGCTMLQKLGMQKNNDELFPVSYVVMGEEEAKKLNENMPVYLYFANEDNTKLVKEIRYVPLTEAKKSVNNLASIIVDELIKGPSADSGLKRTIPVGTKQKAKVKIDTETRIATVDLSKEFVENHPGGKAEERMTIYSIVNSLTELKEIEKVQFLIEGKTCKEFKGNFQFDVPFPRTVSLISKEAAISSMSEDSLKASDQDESAADKEEADASDAEDVSDSEYIDVDSEYIDVDAGEYQEEDQDADLEFYDDGMEVDVDIGDAVFDETDEVLE</sequence>
<evidence type="ECO:0000259" key="3">
    <source>
        <dbReference type="SMART" id="SM00909"/>
    </source>
</evidence>
<dbReference type="InterPro" id="IPR019606">
    <property type="entry name" value="GerMN"/>
</dbReference>
<reference evidence="4 5" key="1">
    <citation type="submission" date="2017-06" db="EMBL/GenBank/DDBJ databases">
        <title>Investigating the central metabolism of Clostridium thermosuccinogenes.</title>
        <authorList>
            <person name="Koendjbiharie J.G."/>
            <person name="van Kranenburg R."/>
        </authorList>
    </citation>
    <scope>NUCLEOTIDE SEQUENCE [LARGE SCALE GENOMIC DNA]</scope>
    <source>
        <strain evidence="4 5">DSM 5806</strain>
    </source>
</reference>
<name>A0A2K2FAT2_9CLOT</name>
<dbReference type="EMBL" id="NIOJ01000039">
    <property type="protein sequence ID" value="PNT97212.1"/>
    <property type="molecule type" value="Genomic_DNA"/>
</dbReference>
<dbReference type="PROSITE" id="PS51257">
    <property type="entry name" value="PROKAR_LIPOPROTEIN"/>
    <property type="match status" value="1"/>
</dbReference>
<dbReference type="Proteomes" id="UP000236151">
    <property type="component" value="Unassembled WGS sequence"/>
</dbReference>
<feature type="domain" description="GerMN" evidence="3">
    <location>
        <begin position="90"/>
        <end position="182"/>
    </location>
</feature>
<keyword evidence="2" id="KW-0732">Signal</keyword>
<dbReference type="Pfam" id="PF10646">
    <property type="entry name" value="Germane"/>
    <property type="match status" value="1"/>
</dbReference>
<feature type="signal peptide" evidence="2">
    <location>
        <begin position="1"/>
        <end position="21"/>
    </location>
</feature>
<evidence type="ECO:0000256" key="2">
    <source>
        <dbReference type="SAM" id="SignalP"/>
    </source>
</evidence>
<proteinExistence type="predicted"/>
<comment type="caution">
    <text evidence="4">The sequence shown here is derived from an EMBL/GenBank/DDBJ whole genome shotgun (WGS) entry which is preliminary data.</text>
</comment>
<feature type="chain" id="PRO_5039232640" description="GerMN domain-containing protein" evidence="2">
    <location>
        <begin position="22"/>
        <end position="290"/>
    </location>
</feature>
<feature type="region of interest" description="Disordered" evidence="1">
    <location>
        <begin position="208"/>
        <end position="262"/>
    </location>
</feature>
<keyword evidence="5" id="KW-1185">Reference proteome</keyword>
<dbReference type="OrthoDB" id="9809406at2"/>